<reference evidence="2 5" key="2">
    <citation type="submission" date="2019-07" db="EMBL/GenBank/DDBJ databases">
        <title>Whole genome shotgun sequence of Clostridium butyricum NBRC 3858.</title>
        <authorList>
            <person name="Hosoyama A."/>
            <person name="Uohara A."/>
            <person name="Ohji S."/>
            <person name="Ichikawa N."/>
        </authorList>
    </citation>
    <scope>NUCLEOTIDE SEQUENCE [LARGE SCALE GENOMIC DNA]</scope>
    <source>
        <strain evidence="2 5">NBRC 3858</strain>
    </source>
</reference>
<accession>A0A2S7F754</accession>
<protein>
    <submittedName>
        <fullName evidence="3">Uncharacterized protein</fullName>
    </submittedName>
</protein>
<dbReference type="Proteomes" id="UP000238081">
    <property type="component" value="Unassembled WGS sequence"/>
</dbReference>
<feature type="transmembrane region" description="Helical" evidence="1">
    <location>
        <begin position="6"/>
        <end position="28"/>
    </location>
</feature>
<reference evidence="3 4" key="1">
    <citation type="submission" date="2016-01" db="EMBL/GenBank/DDBJ databases">
        <title>Characterization of the Clostridium difficile lineages that are prevalent in Hong Kong and China.</title>
        <authorList>
            <person name="Kwok J.S.-L."/>
            <person name="Lam W.-Y."/>
            <person name="Ip M."/>
            <person name="Chan T.-F."/>
            <person name="Hawkey P.M."/>
            <person name="Tsui S.K.-W."/>
        </authorList>
    </citation>
    <scope>NUCLEOTIDE SEQUENCE [LARGE SCALE GENOMIC DNA]</scope>
    <source>
        <strain evidence="3 4">300064</strain>
    </source>
</reference>
<dbReference type="Proteomes" id="UP000321089">
    <property type="component" value="Unassembled WGS sequence"/>
</dbReference>
<proteinExistence type="predicted"/>
<evidence type="ECO:0000313" key="5">
    <source>
        <dbReference type="Proteomes" id="UP000321089"/>
    </source>
</evidence>
<dbReference type="EMBL" id="LRDH01000134">
    <property type="protein sequence ID" value="PPV12697.1"/>
    <property type="molecule type" value="Genomic_DNA"/>
</dbReference>
<sequence>MNVLSTILFYVIMLVVILALYAGCRLYVFNKIRINKWIPLAISIILFCCQLFIKGINGYLNAAITVATVLFLLWFMEIQQTGGPKKKEKPIVIKPKAKPNRVKNNKKDK</sequence>
<organism evidence="3 4">
    <name type="scientific">Clostridium butyricum</name>
    <dbReference type="NCBI Taxonomy" id="1492"/>
    <lineage>
        <taxon>Bacteria</taxon>
        <taxon>Bacillati</taxon>
        <taxon>Bacillota</taxon>
        <taxon>Clostridia</taxon>
        <taxon>Eubacteriales</taxon>
        <taxon>Clostridiaceae</taxon>
        <taxon>Clostridium</taxon>
    </lineage>
</organism>
<dbReference type="RefSeq" id="WP_003411293.1">
    <property type="nucleotide sequence ID" value="NZ_BKBC01000001.1"/>
</dbReference>
<keyword evidence="1" id="KW-0812">Transmembrane</keyword>
<feature type="transmembrane region" description="Helical" evidence="1">
    <location>
        <begin position="59"/>
        <end position="76"/>
    </location>
</feature>
<evidence type="ECO:0000313" key="2">
    <source>
        <dbReference type="EMBL" id="GEQ19717.1"/>
    </source>
</evidence>
<gene>
    <name evidence="3" type="ORF">AWN73_18045</name>
    <name evidence="2" type="ORF">CBU02nite_02230</name>
</gene>
<evidence type="ECO:0000256" key="1">
    <source>
        <dbReference type="SAM" id="Phobius"/>
    </source>
</evidence>
<dbReference type="AlphaFoldDB" id="A0A2S7F754"/>
<keyword evidence="1" id="KW-0472">Membrane</keyword>
<dbReference type="EMBL" id="BKBC01000001">
    <property type="protein sequence ID" value="GEQ19717.1"/>
    <property type="molecule type" value="Genomic_DNA"/>
</dbReference>
<evidence type="ECO:0000313" key="3">
    <source>
        <dbReference type="EMBL" id="PPV12697.1"/>
    </source>
</evidence>
<comment type="caution">
    <text evidence="3">The sequence shown here is derived from an EMBL/GenBank/DDBJ whole genome shotgun (WGS) entry which is preliminary data.</text>
</comment>
<name>A0A2S7F754_CLOBU</name>
<keyword evidence="1" id="KW-1133">Transmembrane helix</keyword>
<evidence type="ECO:0000313" key="4">
    <source>
        <dbReference type="Proteomes" id="UP000238081"/>
    </source>
</evidence>